<dbReference type="InterPro" id="IPR031621">
    <property type="entry name" value="HisKA_7TM"/>
</dbReference>
<keyword evidence="7" id="KW-0472">Membrane</keyword>
<dbReference type="InterPro" id="IPR050736">
    <property type="entry name" value="Sensor_HK_Regulatory"/>
</dbReference>
<dbReference type="InterPro" id="IPR035965">
    <property type="entry name" value="PAS-like_dom_sf"/>
</dbReference>
<dbReference type="Pfam" id="PF13188">
    <property type="entry name" value="PAS_8"/>
    <property type="match status" value="1"/>
</dbReference>
<dbReference type="CDD" id="cd00082">
    <property type="entry name" value="HisKA"/>
    <property type="match status" value="1"/>
</dbReference>
<dbReference type="InterPro" id="IPR036890">
    <property type="entry name" value="HATPase_C_sf"/>
</dbReference>
<dbReference type="Pfam" id="PF00512">
    <property type="entry name" value="HisKA"/>
    <property type="match status" value="1"/>
</dbReference>
<evidence type="ECO:0000256" key="4">
    <source>
        <dbReference type="ARBA" id="ARBA00022679"/>
    </source>
</evidence>
<dbReference type="EMBL" id="JAMQOQ010000004">
    <property type="protein sequence ID" value="MDS0295533.1"/>
    <property type="molecule type" value="Genomic_DNA"/>
</dbReference>
<dbReference type="PANTHER" id="PTHR43711">
    <property type="entry name" value="TWO-COMPONENT HISTIDINE KINASE"/>
    <property type="match status" value="1"/>
</dbReference>
<evidence type="ECO:0000313" key="9">
    <source>
        <dbReference type="EMBL" id="MDS0295533.1"/>
    </source>
</evidence>
<dbReference type="RefSeq" id="WP_310929458.1">
    <property type="nucleotide sequence ID" value="NZ_JAMQOQ010000004.1"/>
</dbReference>
<feature type="transmembrane region" description="Helical" evidence="7">
    <location>
        <begin position="147"/>
        <end position="173"/>
    </location>
</feature>
<keyword evidence="9" id="KW-0067">ATP-binding</keyword>
<proteinExistence type="predicted"/>
<keyword evidence="4" id="KW-0808">Transferase</keyword>
<dbReference type="PRINTS" id="PR00344">
    <property type="entry name" value="BCTRLSENSOR"/>
</dbReference>
<dbReference type="Gene3D" id="3.30.565.10">
    <property type="entry name" value="Histidine kinase-like ATPase, C-terminal domain"/>
    <property type="match status" value="1"/>
</dbReference>
<dbReference type="InterPro" id="IPR003594">
    <property type="entry name" value="HATPase_dom"/>
</dbReference>
<feature type="transmembrane region" description="Helical" evidence="7">
    <location>
        <begin position="214"/>
        <end position="233"/>
    </location>
</feature>
<accession>A0ABU2G421</accession>
<dbReference type="Pfam" id="PF02518">
    <property type="entry name" value="HATPase_c"/>
    <property type="match status" value="1"/>
</dbReference>
<keyword evidence="9" id="KW-0547">Nucleotide-binding</keyword>
<dbReference type="InterPro" id="IPR004358">
    <property type="entry name" value="Sig_transdc_His_kin-like_C"/>
</dbReference>
<keyword evidence="10" id="KW-1185">Reference proteome</keyword>
<evidence type="ECO:0000256" key="5">
    <source>
        <dbReference type="ARBA" id="ARBA00022777"/>
    </source>
</evidence>
<reference evidence="9 10" key="1">
    <citation type="submission" date="2022-06" db="EMBL/GenBank/DDBJ databases">
        <title>Halogeometricum sp. a new haloarchaeum isolate from saline soil.</title>
        <authorList>
            <person name="Strakova D."/>
            <person name="Galisteo C."/>
            <person name="Sanchez-Porro C."/>
            <person name="Ventosa A."/>
        </authorList>
    </citation>
    <scope>NUCLEOTIDE SEQUENCE [LARGE SCALE GENOMIC DNA]</scope>
    <source>
        <strain evidence="10">S3BR25-2</strain>
    </source>
</reference>
<dbReference type="SUPFAM" id="SSF55874">
    <property type="entry name" value="ATPase domain of HSP90 chaperone/DNA topoisomerase II/histidine kinase"/>
    <property type="match status" value="1"/>
</dbReference>
<dbReference type="PROSITE" id="PS50109">
    <property type="entry name" value="HIS_KIN"/>
    <property type="match status" value="1"/>
</dbReference>
<sequence>MWQQTPYAYPTLLAALLSVFLGVYALSYRSRNGRTPVLTAFICAAAALSLWSGFSAVKLLSTDPAVKLLAYRLLYVGAAPIGAFSLLFALSYTDRDEWLRPPAVAAMLSVPALYVGLVFANPAGLAIEGTRLVETGGLLVLRVDVGPAHVLLQLLYNAALSLVALAIVGVEAFRLGREYVPQASLLGLGIGAPLLVVGATYAGIPPFTADHVNFVPASTAVTAAALGVALFRYRLLDLPPIAYTTALEASPDGVLVVDGTGRVVHANDPGERFFAAGGGAVGDAFEAGFPEVDLEKPETDTVRVGGESGDGSDGSDVRFLSVRTQTLDRRGQHVGWVVVLRDVTALQERKHAIEEQNERLRLLNQIVRHDIRNDMSVVLGNAHLLESLVDGEEARTRLETIVRNGEHAVELTETMRGLMQTMLDDASDLEAVSLREVLRREVDSARAGDDDCALRVSEDLPDVQVLADEALGTVFRNLLTNGIRHSDAERPSVTVSASDEGDAVVVAVADDGPGIPPERREEIFGRGSKGLESPGTGIGLYLVETLVSGYGGEVWVEDNDPRGSVFLVRLPKAPSE</sequence>
<dbReference type="Pfam" id="PF16927">
    <property type="entry name" value="HisKA_7TM"/>
    <property type="match status" value="1"/>
</dbReference>
<dbReference type="GO" id="GO:0005524">
    <property type="term" value="F:ATP binding"/>
    <property type="evidence" value="ECO:0007669"/>
    <property type="project" value="UniProtKB-KW"/>
</dbReference>
<keyword evidence="7" id="KW-1133">Transmembrane helix</keyword>
<keyword evidence="7" id="KW-0812">Transmembrane</keyword>
<feature type="transmembrane region" description="Helical" evidence="7">
    <location>
        <begin position="185"/>
        <end position="202"/>
    </location>
</feature>
<feature type="transmembrane region" description="Helical" evidence="7">
    <location>
        <begin position="6"/>
        <end position="26"/>
    </location>
</feature>
<keyword evidence="3" id="KW-0597">Phosphoprotein</keyword>
<dbReference type="InterPro" id="IPR005467">
    <property type="entry name" value="His_kinase_dom"/>
</dbReference>
<keyword evidence="6" id="KW-0902">Two-component regulatory system</keyword>
<dbReference type="InterPro" id="IPR036097">
    <property type="entry name" value="HisK_dim/P_sf"/>
</dbReference>
<evidence type="ECO:0000259" key="8">
    <source>
        <dbReference type="PROSITE" id="PS50109"/>
    </source>
</evidence>
<organism evidence="9 10">
    <name type="scientific">Halogeometricum luteum</name>
    <dbReference type="NCBI Taxonomy" id="2950537"/>
    <lineage>
        <taxon>Archaea</taxon>
        <taxon>Methanobacteriati</taxon>
        <taxon>Methanobacteriota</taxon>
        <taxon>Stenosarchaea group</taxon>
        <taxon>Halobacteria</taxon>
        <taxon>Halobacteriales</taxon>
        <taxon>Haloferacaceae</taxon>
        <taxon>Halogeometricum</taxon>
    </lineage>
</organism>
<evidence type="ECO:0000256" key="6">
    <source>
        <dbReference type="ARBA" id="ARBA00023012"/>
    </source>
</evidence>
<dbReference type="Proteomes" id="UP001254813">
    <property type="component" value="Unassembled WGS sequence"/>
</dbReference>
<keyword evidence="5" id="KW-0418">Kinase</keyword>
<dbReference type="EC" id="2.7.13.3" evidence="2"/>
<dbReference type="SUPFAM" id="SSF47384">
    <property type="entry name" value="Homodimeric domain of signal transducing histidine kinase"/>
    <property type="match status" value="1"/>
</dbReference>
<dbReference type="PANTHER" id="PTHR43711:SF1">
    <property type="entry name" value="HISTIDINE KINASE 1"/>
    <property type="match status" value="1"/>
</dbReference>
<feature type="transmembrane region" description="Helical" evidence="7">
    <location>
        <begin position="69"/>
        <end position="92"/>
    </location>
</feature>
<comment type="caution">
    <text evidence="9">The sequence shown here is derived from an EMBL/GenBank/DDBJ whole genome shotgun (WGS) entry which is preliminary data.</text>
</comment>
<feature type="domain" description="Histidine kinase" evidence="8">
    <location>
        <begin position="366"/>
        <end position="574"/>
    </location>
</feature>
<comment type="catalytic activity">
    <reaction evidence="1">
        <text>ATP + protein L-histidine = ADP + protein N-phospho-L-histidine.</text>
        <dbReference type="EC" id="2.7.13.3"/>
    </reaction>
</comment>
<dbReference type="InterPro" id="IPR003661">
    <property type="entry name" value="HisK_dim/P_dom"/>
</dbReference>
<evidence type="ECO:0000256" key="3">
    <source>
        <dbReference type="ARBA" id="ARBA00022553"/>
    </source>
</evidence>
<dbReference type="SMART" id="SM00387">
    <property type="entry name" value="HATPase_c"/>
    <property type="match status" value="1"/>
</dbReference>
<feature type="transmembrane region" description="Helical" evidence="7">
    <location>
        <begin position="104"/>
        <end position="127"/>
    </location>
</feature>
<evidence type="ECO:0000256" key="1">
    <source>
        <dbReference type="ARBA" id="ARBA00000085"/>
    </source>
</evidence>
<protein>
    <recommendedName>
        <fullName evidence="2">histidine kinase</fullName>
        <ecNumber evidence="2">2.7.13.3</ecNumber>
    </recommendedName>
</protein>
<dbReference type="SUPFAM" id="SSF55785">
    <property type="entry name" value="PYP-like sensor domain (PAS domain)"/>
    <property type="match status" value="1"/>
</dbReference>
<evidence type="ECO:0000256" key="2">
    <source>
        <dbReference type="ARBA" id="ARBA00012438"/>
    </source>
</evidence>
<dbReference type="InterPro" id="IPR000014">
    <property type="entry name" value="PAS"/>
</dbReference>
<evidence type="ECO:0000313" key="10">
    <source>
        <dbReference type="Proteomes" id="UP001254813"/>
    </source>
</evidence>
<dbReference type="Gene3D" id="3.30.450.20">
    <property type="entry name" value="PAS domain"/>
    <property type="match status" value="1"/>
</dbReference>
<dbReference type="Gene3D" id="1.10.287.130">
    <property type="match status" value="1"/>
</dbReference>
<name>A0ABU2G421_9EURY</name>
<dbReference type="CDD" id="cd00075">
    <property type="entry name" value="HATPase"/>
    <property type="match status" value="1"/>
</dbReference>
<gene>
    <name evidence="9" type="ORF">NDI79_15275</name>
</gene>
<evidence type="ECO:0000256" key="7">
    <source>
        <dbReference type="SAM" id="Phobius"/>
    </source>
</evidence>
<feature type="transmembrane region" description="Helical" evidence="7">
    <location>
        <begin position="38"/>
        <end position="57"/>
    </location>
</feature>